<reference evidence="1" key="1">
    <citation type="submission" date="2022-08" db="EMBL/GenBank/DDBJ databases">
        <title>Genome Sequence of Pycnoporus sanguineus.</title>
        <authorList>
            <person name="Buettner E."/>
        </authorList>
    </citation>
    <scope>NUCLEOTIDE SEQUENCE</scope>
    <source>
        <strain evidence="1">CG-C14</strain>
    </source>
</reference>
<sequence>MSTPVVIFDDDELLLQWHEDDWIKQEKTYPARDVPPVILAARRRILAVPPGHGLLLLPAPELSVTALLQTDLPSQPPRLVFEQASTAFSHDLPTEDLSTESFRLRPIPPLPYLKQLEAAFGQAWFDGAKSVTDFRYKQSRLPLWVLTYWREMSRTLEKRQLWRQASAWLSNSVKGQEASRELAGQAEGLFDRLAWGVDLRVLGAATTTETLSMLLSDKWLDDEMIDMLVTDIANRALGIPSISATTVVTTLAFQHSTLKVRLMEGAKKRLFFPANIDNCHWIAFCIDFESETISYGDSQHAVQNRVKPTRSITQLVNALKAWACQEMGSTLRDIGNSLAHGLQRDSSSCGICTINTLAHNIFGPGVPLFVQPKARHLRLEAFIMVAKAHLALKKGRTPSRAHESDSQEDSLSSELLGSPAHPQLYADKEQPESLEPLVSASVPPSTSESELHDVAGHSVNVYTSTPSPCVSYSPPQTDINGRSDRDTKPTIKKSPEESEGSDDVDDADNTDKEVGHAGRTAGSSRSAREARQMKEMLATGSFKVDDMKLNRFIEKLRVLDPAVEIRQDEKRRWQTWHSRCATWYTMKGPYSATRFHAHVKACDGKQSGDKRTRPAAQRSETELSTARTSTLDRWASQLGWKKVSSNTVVKLEDDASRGEGRGEEVTSEDDEHDDNVKEVNPLYQRAHETSRFFPGSSGASRHRQPCTGITDKVDERVSTYLRRAFVSGGGSKSITAISEELFKLPYRELSKRQKKAVDAAQLQHRTWRNDHLTTSVWSVTCKQFVNTDSSRRAGPLLCHDCRMLLDAPAFKTALRNGVKKASDTVKLKHLNKKYRSETLSHLFARSHGLEAIVMTEDPDASAYARLATGLLDGRLSGYPVIGDMMKALAELLDREDRGVGRQNFHYGPSLVEFANMCAITSPELYRILSQYFPLPTIRHLNFRHRRTQNTAPKFPLTVCSYTFSNVLAYLKKLGYKGPVALSCDDTKLLAAFRTYWDASQDCHMLIGGTDQPRAVANAEELQAALSDPEIKEATKIRLWCLQVPLPKIPPIIVAAKAIPNTLSVSDLHALIEPILRGLLERGVATTDKLHTISHPLGSTFPPLTVTIAFYQQNPIVMIQDSKHALKTFRNNLFSGARLLVLGNDVAMYGWARLLAFLEDSPLYNRDIEKIDRQDDNAATRLFSATTLEYLTTNHPERVGMIVYLFVMGELVDAYQSRHIFHLERVKMALRARFFLETWRAYLKAAGYAESRYFISREAANIANILIEGLLGLIFVHRDHLNSSSSDSIPFPLLPWLHSSEICEHVFAECRKLVKDFTYLDFLYMVPRLHVLLRSVINLARATDPKARAAGYAHSYYDTRNINLAQLAVFPSDADIDSAAQDAWEEAHSLFSLLGLVPSDFLPDSSKPPQSPPSPGSSGPLPSISSWFPTEPNTISHLGTAPATSDVPLSRLPSDASDLRVLKPDGGGDDGESDISSDEEEDWVLDEAGPATELQQLIHEHRQRWGSRSHHDDEQFLNLTCAAAALSMNDSMVAQRAADVPAEELDDLHNQAREDIQAAFNAASLNLLHSLPAEETRPFDRPAFSEDRADYSSLIQTRQGHETARAAQSTRVGKSSGSGKGESHTFIPVDIASSLVYLL</sequence>
<dbReference type="Proteomes" id="UP001144978">
    <property type="component" value="Unassembled WGS sequence"/>
</dbReference>
<evidence type="ECO:0000313" key="2">
    <source>
        <dbReference type="Proteomes" id="UP001144978"/>
    </source>
</evidence>
<dbReference type="EMBL" id="JANSHE010000740">
    <property type="protein sequence ID" value="KAJ3007533.1"/>
    <property type="molecule type" value="Genomic_DNA"/>
</dbReference>
<organism evidence="1 2">
    <name type="scientific">Trametes sanguinea</name>
    <dbReference type="NCBI Taxonomy" id="158606"/>
    <lineage>
        <taxon>Eukaryota</taxon>
        <taxon>Fungi</taxon>
        <taxon>Dikarya</taxon>
        <taxon>Basidiomycota</taxon>
        <taxon>Agaricomycotina</taxon>
        <taxon>Agaricomycetes</taxon>
        <taxon>Polyporales</taxon>
        <taxon>Polyporaceae</taxon>
        <taxon>Trametes</taxon>
    </lineage>
</organism>
<comment type="caution">
    <text evidence="1">The sequence shown here is derived from an EMBL/GenBank/DDBJ whole genome shotgun (WGS) entry which is preliminary data.</text>
</comment>
<evidence type="ECO:0000313" key="1">
    <source>
        <dbReference type="EMBL" id="KAJ3007533.1"/>
    </source>
</evidence>
<proteinExistence type="predicted"/>
<accession>A0ACC1Q1N3</accession>
<keyword evidence="2" id="KW-1185">Reference proteome</keyword>
<protein>
    <submittedName>
        <fullName evidence="1">Uncharacterized protein</fullName>
    </submittedName>
</protein>
<gene>
    <name evidence="1" type="ORF">NUW54_g3516</name>
</gene>
<name>A0ACC1Q1N3_9APHY</name>